<reference evidence="1" key="1">
    <citation type="submission" date="2017-06" db="EMBL/GenBank/DDBJ databases">
        <title>Sequencing and comparative analysis of myxobacterial genomes.</title>
        <authorList>
            <person name="Rupp O."/>
            <person name="Goesmann A."/>
            <person name="Sogaard-Andersen L."/>
        </authorList>
    </citation>
    <scope>NUCLEOTIDE SEQUENCE [LARGE SCALE GENOMIC DNA]</scope>
    <source>
        <strain evidence="1">DSM 52655</strain>
    </source>
</reference>
<sequence length="414" mass="46398">MIKLQWLQLNKFRKVKPGTRLAFDPVCNVLLGQSGTGKSSLLDLVAAMFSADFSDLLEDEFDLEYGFSEGEVRAHFAIRNEHRPPSEAEREARSVLFARVEISFGSAAPPLIFVVDEAARVIRVEAEVGVDVPLSEGPPVGTCLWSHLFSGLSGWIDVAHPRRELLAQVVLVLCPDAEARRFDESLEFYSLLRQLDIGLVRGADGRVRIEGSPLGQVLAERVSELAGERWDEDRYVLDERQLPFLGQLASLLDFETAAAVLEFTRLPGEEGVEARKSGRQAFHFTHRAGWTLPDRHLSYGQKRTLSFLYYLDCVEHVAIADELVNGLPHPWLPYCIEALSPRQVFLTSPNPILLDALSFESPEQVRSQLVLCRWEDAGQMRWEKPPPELAEDFLASHRAGFQQLGELLLDKGLG</sequence>
<dbReference type="Proteomes" id="UP000217257">
    <property type="component" value="Chromosome"/>
</dbReference>
<protein>
    <recommendedName>
        <fullName evidence="2">ATPase AAA-type core domain-containing protein</fullName>
    </recommendedName>
</protein>
<evidence type="ECO:0000313" key="1">
    <source>
        <dbReference type="EMBL" id="ATB36543.1"/>
    </source>
</evidence>
<dbReference type="KEGG" id="cfus:CYFUS_001958"/>
<dbReference type="Gene3D" id="3.40.50.300">
    <property type="entry name" value="P-loop containing nucleotide triphosphate hydrolases"/>
    <property type="match status" value="1"/>
</dbReference>
<dbReference type="EMBL" id="CP022098">
    <property type="protein sequence ID" value="ATB36543.1"/>
    <property type="molecule type" value="Genomic_DNA"/>
</dbReference>
<name>A0A250IZ12_9BACT</name>
<accession>A0A250IZ12</accession>
<dbReference type="InterPro" id="IPR027417">
    <property type="entry name" value="P-loop_NTPase"/>
</dbReference>
<evidence type="ECO:0008006" key="2">
    <source>
        <dbReference type="Google" id="ProtNLM"/>
    </source>
</evidence>
<dbReference type="AlphaFoldDB" id="A0A250IZ12"/>
<proteinExistence type="predicted"/>
<dbReference type="SUPFAM" id="SSF52540">
    <property type="entry name" value="P-loop containing nucleoside triphosphate hydrolases"/>
    <property type="match status" value="1"/>
</dbReference>
<gene>
    <name evidence="1" type="ORF">CYFUS_001958</name>
</gene>
<organism evidence="1">
    <name type="scientific">Cystobacter fuscus</name>
    <dbReference type="NCBI Taxonomy" id="43"/>
    <lineage>
        <taxon>Bacteria</taxon>
        <taxon>Pseudomonadati</taxon>
        <taxon>Myxococcota</taxon>
        <taxon>Myxococcia</taxon>
        <taxon>Myxococcales</taxon>
        <taxon>Cystobacterineae</taxon>
        <taxon>Archangiaceae</taxon>
        <taxon>Cystobacter</taxon>
    </lineage>
</organism>